<accession>A0A9K3PSV9</accession>
<evidence type="ECO:0000313" key="2">
    <source>
        <dbReference type="Proteomes" id="UP000693970"/>
    </source>
</evidence>
<dbReference type="OrthoDB" id="10679575at2759"/>
<evidence type="ECO:0008006" key="3">
    <source>
        <dbReference type="Google" id="ProtNLM"/>
    </source>
</evidence>
<sequence length="550" mass="61991">MTSVMLGMRLRVKSDTDNAEKLLDTLPLLTDAGTEVELAFDRGYGKLGRVESTAARNLHVLTVAGTLGSRHPFITGEEWRAALGKWQKKPNITGDQIAQWTQLCEPWIVESDEMLGTEVRIAQKRQSRLKTIFAVALREVFDRKEPMKDLKFFSTKNFRPHTYVGIPMKQRLESTVLFSPAKKDSLPAVVEAHLLLTCEPLTVGQKCADWFLMKSMVISGTMASKIVARVLEDTSPPDEATLQRLLMECLSSWFSRHRSSNDMATGSQNEIPTVERLKSTEEFIEAIYDVGLIRCRKNHAIAVSPDGICVLSLEGVQEPVLACLEIKTRVADATIDGAEVARRKHGRLVHCTYDDEVFKECVPAANRRQVLHQAFVTEFSHGLFVTSKVEDGEGSIIQVVVFQISRETRERYGEVLTSIVNPLLGWLHQDAVRTAGCLVNSDFPEWVPEKGRHVLKSRARLYYAHLKHITMDNGNIQPTQPLLLYKHSIQYRYNKSKPGLDMNTEISDLVRLSSKGLFESTGKVNDEEKSKPVKCQIWRGLPKKCWEGSN</sequence>
<comment type="caution">
    <text evidence="1">The sequence shown here is derived from an EMBL/GenBank/DDBJ whole genome shotgun (WGS) entry which is preliminary data.</text>
</comment>
<dbReference type="AlphaFoldDB" id="A0A9K3PSV9"/>
<name>A0A9K3PSV9_9STRA</name>
<reference evidence="1" key="1">
    <citation type="journal article" date="2021" name="Sci. Rep.">
        <title>Diploid genomic architecture of Nitzschia inconspicua, an elite biomass production diatom.</title>
        <authorList>
            <person name="Oliver A."/>
            <person name="Podell S."/>
            <person name="Pinowska A."/>
            <person name="Traller J.C."/>
            <person name="Smith S.R."/>
            <person name="McClure R."/>
            <person name="Beliaev A."/>
            <person name="Bohutskyi P."/>
            <person name="Hill E.A."/>
            <person name="Rabines A."/>
            <person name="Zheng H."/>
            <person name="Allen L.Z."/>
            <person name="Kuo A."/>
            <person name="Grigoriev I.V."/>
            <person name="Allen A.E."/>
            <person name="Hazlebeck D."/>
            <person name="Allen E.E."/>
        </authorList>
    </citation>
    <scope>NUCLEOTIDE SEQUENCE</scope>
    <source>
        <strain evidence="1">Hildebrandi</strain>
    </source>
</reference>
<organism evidence="1 2">
    <name type="scientific">Nitzschia inconspicua</name>
    <dbReference type="NCBI Taxonomy" id="303405"/>
    <lineage>
        <taxon>Eukaryota</taxon>
        <taxon>Sar</taxon>
        <taxon>Stramenopiles</taxon>
        <taxon>Ochrophyta</taxon>
        <taxon>Bacillariophyta</taxon>
        <taxon>Bacillariophyceae</taxon>
        <taxon>Bacillariophycidae</taxon>
        <taxon>Bacillariales</taxon>
        <taxon>Bacillariaceae</taxon>
        <taxon>Nitzschia</taxon>
    </lineage>
</organism>
<protein>
    <recommendedName>
        <fullName evidence="3">YqaJ viral recombinase domain-containing protein</fullName>
    </recommendedName>
</protein>
<gene>
    <name evidence="1" type="ORF">IV203_014740</name>
</gene>
<reference evidence="1" key="2">
    <citation type="submission" date="2021-04" db="EMBL/GenBank/DDBJ databases">
        <authorList>
            <person name="Podell S."/>
        </authorList>
    </citation>
    <scope>NUCLEOTIDE SEQUENCE</scope>
    <source>
        <strain evidence="1">Hildebrandi</strain>
    </source>
</reference>
<dbReference type="EMBL" id="JAGRRH010000014">
    <property type="protein sequence ID" value="KAG7358153.1"/>
    <property type="molecule type" value="Genomic_DNA"/>
</dbReference>
<keyword evidence="2" id="KW-1185">Reference proteome</keyword>
<dbReference type="Proteomes" id="UP000693970">
    <property type="component" value="Unassembled WGS sequence"/>
</dbReference>
<proteinExistence type="predicted"/>
<evidence type="ECO:0000313" key="1">
    <source>
        <dbReference type="EMBL" id="KAG7358153.1"/>
    </source>
</evidence>